<organism evidence="2 3">
    <name type="scientific">Tripterygium wilfordii</name>
    <name type="common">Thunder God vine</name>
    <dbReference type="NCBI Taxonomy" id="458696"/>
    <lineage>
        <taxon>Eukaryota</taxon>
        <taxon>Viridiplantae</taxon>
        <taxon>Streptophyta</taxon>
        <taxon>Embryophyta</taxon>
        <taxon>Tracheophyta</taxon>
        <taxon>Spermatophyta</taxon>
        <taxon>Magnoliopsida</taxon>
        <taxon>eudicotyledons</taxon>
        <taxon>Gunneridae</taxon>
        <taxon>Pentapetalae</taxon>
        <taxon>rosids</taxon>
        <taxon>fabids</taxon>
        <taxon>Celastrales</taxon>
        <taxon>Celastraceae</taxon>
        <taxon>Tripterygium</taxon>
    </lineage>
</organism>
<dbReference type="PANTHER" id="PTHR35986:SF1">
    <property type="entry name" value="OS10G0430800 PROTEIN"/>
    <property type="match status" value="1"/>
</dbReference>
<feature type="compositionally biased region" description="Basic and acidic residues" evidence="1">
    <location>
        <begin position="157"/>
        <end position="177"/>
    </location>
</feature>
<sequence length="262" mass="30024">MRSTADALLELDRVFVSKKDVTSQEVNVLLSCRSKAMKGFFGGALIGGGLAWGVGWKYSRPTRMILSGAAAMYTGRSSFRKSISSSVDQILALDGSRIQKELATIIMERHWNDPSMMQLITRIFYTEKVFDDSTSDQPRLRWRYRNFFSDDVAFHQSSHDDSDSHDSSRNNAQRDFDSTSNNNSRIVSHNDGRKNDLEHKQLNMNTGPDVMEDPLDCVFGSMTAMEEIRNPSSLTTPTRHDHKRSHRRRRMHRHVLRSEHRA</sequence>
<dbReference type="EMBL" id="JAAARO010000001">
    <property type="protein sequence ID" value="KAF5752262.1"/>
    <property type="molecule type" value="Genomic_DNA"/>
</dbReference>
<reference evidence="2 3" key="1">
    <citation type="journal article" date="2020" name="Nat. Commun.">
        <title>Genome of Tripterygium wilfordii and identification of cytochrome P450 involved in triptolide biosynthesis.</title>
        <authorList>
            <person name="Tu L."/>
            <person name="Su P."/>
            <person name="Zhang Z."/>
            <person name="Gao L."/>
            <person name="Wang J."/>
            <person name="Hu T."/>
            <person name="Zhou J."/>
            <person name="Zhang Y."/>
            <person name="Zhao Y."/>
            <person name="Liu Y."/>
            <person name="Song Y."/>
            <person name="Tong Y."/>
            <person name="Lu Y."/>
            <person name="Yang J."/>
            <person name="Xu C."/>
            <person name="Jia M."/>
            <person name="Peters R.J."/>
            <person name="Huang L."/>
            <person name="Gao W."/>
        </authorList>
    </citation>
    <scope>NUCLEOTIDE SEQUENCE [LARGE SCALE GENOMIC DNA]</scope>
    <source>
        <strain evidence="3">cv. XIE 37</strain>
        <tissue evidence="2">Leaf</tissue>
    </source>
</reference>
<evidence type="ECO:0000313" key="2">
    <source>
        <dbReference type="EMBL" id="KAF5752262.1"/>
    </source>
</evidence>
<accession>A0A7J7E0R8</accession>
<feature type="compositionally biased region" description="Polar residues" evidence="1">
    <location>
        <begin position="178"/>
        <end position="187"/>
    </location>
</feature>
<dbReference type="PANTHER" id="PTHR35986">
    <property type="entry name" value="EXPRESSED PROTEIN"/>
    <property type="match status" value="1"/>
</dbReference>
<feature type="region of interest" description="Disordered" evidence="1">
    <location>
        <begin position="156"/>
        <end position="212"/>
    </location>
</feature>
<comment type="caution">
    <text evidence="2">The sequence shown here is derived from an EMBL/GenBank/DDBJ whole genome shotgun (WGS) entry which is preliminary data.</text>
</comment>
<name>A0A7J7E0R8_TRIWF</name>
<protein>
    <submittedName>
        <fullName evidence="2">Uncharacterized protein</fullName>
    </submittedName>
</protein>
<feature type="compositionally biased region" description="Basic and acidic residues" evidence="1">
    <location>
        <begin position="188"/>
        <end position="201"/>
    </location>
</feature>
<feature type="compositionally biased region" description="Basic residues" evidence="1">
    <location>
        <begin position="240"/>
        <end position="255"/>
    </location>
</feature>
<keyword evidence="3" id="KW-1185">Reference proteome</keyword>
<dbReference type="InParanoid" id="A0A7J7E0R8"/>
<dbReference type="OrthoDB" id="1899410at2759"/>
<gene>
    <name evidence="2" type="ORF">HS088_TW01G00170</name>
</gene>
<evidence type="ECO:0000313" key="3">
    <source>
        <dbReference type="Proteomes" id="UP000593562"/>
    </source>
</evidence>
<evidence type="ECO:0000256" key="1">
    <source>
        <dbReference type="SAM" id="MobiDB-lite"/>
    </source>
</evidence>
<dbReference type="Proteomes" id="UP000593562">
    <property type="component" value="Unassembled WGS sequence"/>
</dbReference>
<feature type="region of interest" description="Disordered" evidence="1">
    <location>
        <begin position="227"/>
        <end position="262"/>
    </location>
</feature>
<dbReference type="AlphaFoldDB" id="A0A7J7E0R8"/>
<dbReference type="FunCoup" id="A0A7J7E0R8">
    <property type="interactions" value="2274"/>
</dbReference>
<proteinExistence type="predicted"/>